<dbReference type="EMBL" id="CAADRP010000002">
    <property type="protein sequence ID" value="VFU21158.1"/>
    <property type="molecule type" value="Genomic_DNA"/>
</dbReference>
<sequence length="71" mass="8190">MMNPPRGGGGGEEEDEERLHKRKLEEALEVKSLRRIISAYLNYPEAAEKDVERFERSFKKLSSSHKVGFLL</sequence>
<evidence type="ECO:0000313" key="2">
    <source>
        <dbReference type="EMBL" id="VFU21158.1"/>
    </source>
</evidence>
<proteinExistence type="predicted"/>
<organism evidence="2">
    <name type="scientific">Salix viminalis</name>
    <name type="common">Common osier</name>
    <name type="synonym">Basket willow</name>
    <dbReference type="NCBI Taxonomy" id="40686"/>
    <lineage>
        <taxon>Eukaryota</taxon>
        <taxon>Viridiplantae</taxon>
        <taxon>Streptophyta</taxon>
        <taxon>Embryophyta</taxon>
        <taxon>Tracheophyta</taxon>
        <taxon>Spermatophyta</taxon>
        <taxon>Magnoliopsida</taxon>
        <taxon>eudicotyledons</taxon>
        <taxon>Gunneridae</taxon>
        <taxon>Pentapetalae</taxon>
        <taxon>rosids</taxon>
        <taxon>fabids</taxon>
        <taxon>Malpighiales</taxon>
        <taxon>Salicaceae</taxon>
        <taxon>Saliceae</taxon>
        <taxon>Salix</taxon>
    </lineage>
</organism>
<reference evidence="2" key="1">
    <citation type="submission" date="2019-03" db="EMBL/GenBank/DDBJ databases">
        <authorList>
            <person name="Mank J."/>
            <person name="Almeida P."/>
        </authorList>
    </citation>
    <scope>NUCLEOTIDE SEQUENCE</scope>
    <source>
        <strain evidence="2">78183</strain>
    </source>
</reference>
<feature type="region of interest" description="Disordered" evidence="1">
    <location>
        <begin position="1"/>
        <end position="20"/>
    </location>
</feature>
<accession>A0A6N2JZL6</accession>
<protein>
    <submittedName>
        <fullName evidence="2">Uncharacterized protein</fullName>
    </submittedName>
</protein>
<dbReference type="AlphaFoldDB" id="A0A6N2JZL6"/>
<feature type="compositionally biased region" description="Gly residues" evidence="1">
    <location>
        <begin position="1"/>
        <end position="10"/>
    </location>
</feature>
<gene>
    <name evidence="2" type="ORF">SVIM_LOCUS11338</name>
</gene>
<evidence type="ECO:0000256" key="1">
    <source>
        <dbReference type="SAM" id="MobiDB-lite"/>
    </source>
</evidence>
<name>A0A6N2JZL6_SALVM</name>